<dbReference type="InterPro" id="IPR009100">
    <property type="entry name" value="AcylCoA_DH/oxidase_NM_dom_sf"/>
</dbReference>
<dbReference type="SUPFAM" id="SSF47203">
    <property type="entry name" value="Acyl-CoA dehydrogenase C-terminal domain-like"/>
    <property type="match status" value="1"/>
</dbReference>
<evidence type="ECO:0000256" key="4">
    <source>
        <dbReference type="ARBA" id="ARBA00022827"/>
    </source>
</evidence>
<keyword evidence="9" id="KW-1185">Reference proteome</keyword>
<dbReference type="Gene3D" id="1.10.540.10">
    <property type="entry name" value="Acyl-CoA dehydrogenase/oxidase, N-terminal domain"/>
    <property type="match status" value="1"/>
</dbReference>
<keyword evidence="4" id="KW-0274">FAD</keyword>
<keyword evidence="5" id="KW-0560">Oxidoreductase</keyword>
<dbReference type="InterPro" id="IPR037069">
    <property type="entry name" value="AcylCoA_DH/ox_N_sf"/>
</dbReference>
<dbReference type="EMBL" id="CP022295">
    <property type="protein sequence ID" value="QSR24853.1"/>
    <property type="molecule type" value="Genomic_DNA"/>
</dbReference>
<dbReference type="Proteomes" id="UP000662818">
    <property type="component" value="Chromosome"/>
</dbReference>
<reference evidence="8 9" key="1">
    <citation type="submission" date="2017-06" db="EMBL/GenBank/DDBJ databases">
        <title>Complete Genome Sequence of the Soil Carbazole-Degrading Bacterium Nocardioides aromaticivorans IC177.</title>
        <authorList>
            <person name="Vejarano F."/>
            <person name="Suzuki-Minakuchi C."/>
            <person name="Ohtsubo Y."/>
            <person name="Tsuda M."/>
            <person name="Okada K."/>
            <person name="Nojiri H."/>
        </authorList>
    </citation>
    <scope>NUCLEOTIDE SEQUENCE [LARGE SCALE GENOMIC DNA]</scope>
    <source>
        <strain evidence="8 9">IC177</strain>
    </source>
</reference>
<dbReference type="Pfam" id="PF02771">
    <property type="entry name" value="Acyl-CoA_dh_N"/>
    <property type="match status" value="1"/>
</dbReference>
<evidence type="ECO:0000313" key="9">
    <source>
        <dbReference type="Proteomes" id="UP000662818"/>
    </source>
</evidence>
<dbReference type="PANTHER" id="PTHR43884:SF20">
    <property type="entry name" value="ACYL-COA DEHYDROGENASE FADE28"/>
    <property type="match status" value="1"/>
</dbReference>
<evidence type="ECO:0000313" key="8">
    <source>
        <dbReference type="EMBL" id="QSR24853.1"/>
    </source>
</evidence>
<evidence type="ECO:0000256" key="2">
    <source>
        <dbReference type="ARBA" id="ARBA00009347"/>
    </source>
</evidence>
<evidence type="ECO:0000256" key="3">
    <source>
        <dbReference type="ARBA" id="ARBA00022630"/>
    </source>
</evidence>
<dbReference type="Pfam" id="PF00441">
    <property type="entry name" value="Acyl-CoA_dh_1"/>
    <property type="match status" value="1"/>
</dbReference>
<dbReference type="CDD" id="cd00567">
    <property type="entry name" value="ACAD"/>
    <property type="match status" value="1"/>
</dbReference>
<protein>
    <submittedName>
        <fullName evidence="8">Acyl-CoA dehydrogenase</fullName>
    </submittedName>
</protein>
<name>A0ABX7PG77_9ACTN</name>
<dbReference type="Gene3D" id="2.40.110.10">
    <property type="entry name" value="Butyryl-CoA Dehydrogenase, subunit A, domain 2"/>
    <property type="match status" value="1"/>
</dbReference>
<sequence length="369" mass="39048">MDFSFTQEQDDLRDAVRSFLRKRAGEDARRALLTDGYSFDRELWRCMAQELGLPTLAITEERGGSGAGFLETAILFEELGRDLYAGPFFSTVVATWVVETATGATADALLAEVADGAVVLTAAITDDAGTWSQPGTATRAVETPDGHRLSGTKTRVTDAAIADALVVWAQLPDGPGWFLVRADARGVSITAEESLDLTRPVGTVHLADVPATLLVAPDRAAAVLATVGTRAGAALAAEMVGGAQAALEQSVAWSKSRQQFGRPIGSFQALKHLCADALVEIEAARVLTHYAAWAVGADRPDAPLLASMAKQAASDAYAQAAGNNIQIHGGIGFTWEHEAHLWFRKAKASGALFGTAREHRSRIADLLAI</sequence>
<accession>A0ABX7PG77</accession>
<comment type="cofactor">
    <cofactor evidence="1">
        <name>FAD</name>
        <dbReference type="ChEBI" id="CHEBI:57692"/>
    </cofactor>
</comment>
<evidence type="ECO:0000256" key="1">
    <source>
        <dbReference type="ARBA" id="ARBA00001974"/>
    </source>
</evidence>
<gene>
    <name evidence="8" type="ORF">CFH99_04390</name>
</gene>
<dbReference type="SUPFAM" id="SSF56645">
    <property type="entry name" value="Acyl-CoA dehydrogenase NM domain-like"/>
    <property type="match status" value="1"/>
</dbReference>
<comment type="similarity">
    <text evidence="2">Belongs to the acyl-CoA dehydrogenase family.</text>
</comment>
<evidence type="ECO:0000256" key="5">
    <source>
        <dbReference type="ARBA" id="ARBA00023002"/>
    </source>
</evidence>
<dbReference type="RefSeq" id="WP_207008816.1">
    <property type="nucleotide sequence ID" value="NZ_CP022295.1"/>
</dbReference>
<dbReference type="InterPro" id="IPR046373">
    <property type="entry name" value="Acyl-CoA_Oxase/DH_mid-dom_sf"/>
</dbReference>
<dbReference type="InterPro" id="IPR009075">
    <property type="entry name" value="AcylCo_DH/oxidase_C"/>
</dbReference>
<organism evidence="8 9">
    <name type="scientific">Nocardioides aromaticivorans</name>
    <dbReference type="NCBI Taxonomy" id="200618"/>
    <lineage>
        <taxon>Bacteria</taxon>
        <taxon>Bacillati</taxon>
        <taxon>Actinomycetota</taxon>
        <taxon>Actinomycetes</taxon>
        <taxon>Propionibacteriales</taxon>
        <taxon>Nocardioidaceae</taxon>
        <taxon>Nocardioides</taxon>
    </lineage>
</organism>
<dbReference type="Gene3D" id="1.20.140.10">
    <property type="entry name" value="Butyryl-CoA Dehydrogenase, subunit A, domain 3"/>
    <property type="match status" value="1"/>
</dbReference>
<dbReference type="PANTHER" id="PTHR43884">
    <property type="entry name" value="ACYL-COA DEHYDROGENASE"/>
    <property type="match status" value="1"/>
</dbReference>
<keyword evidence="3" id="KW-0285">Flavoprotein</keyword>
<evidence type="ECO:0000259" key="7">
    <source>
        <dbReference type="Pfam" id="PF02771"/>
    </source>
</evidence>
<dbReference type="InterPro" id="IPR013786">
    <property type="entry name" value="AcylCoA_DH/ox_N"/>
</dbReference>
<dbReference type="InterPro" id="IPR036250">
    <property type="entry name" value="AcylCo_DH-like_C"/>
</dbReference>
<feature type="domain" description="Acyl-CoA dehydrogenase/oxidase C-terminal" evidence="6">
    <location>
        <begin position="234"/>
        <end position="365"/>
    </location>
</feature>
<proteinExistence type="inferred from homology"/>
<evidence type="ECO:0000259" key="6">
    <source>
        <dbReference type="Pfam" id="PF00441"/>
    </source>
</evidence>
<feature type="domain" description="Acyl-CoA dehydrogenase/oxidase N-terminal" evidence="7">
    <location>
        <begin position="6"/>
        <end position="116"/>
    </location>
</feature>